<gene>
    <name evidence="1" type="ORF">ANIA_11648</name>
</gene>
<proteinExistence type="predicted"/>
<protein>
    <submittedName>
        <fullName evidence="1">Uncharacterized protein</fullName>
    </submittedName>
</protein>
<dbReference type="EMBL" id="BN001308">
    <property type="protein sequence ID" value="CBF87270.1"/>
    <property type="molecule type" value="Genomic_DNA"/>
</dbReference>
<dbReference type="InParanoid" id="C8VQA0"/>
<sequence>MYATNRLLLTEPLGV</sequence>
<evidence type="ECO:0000313" key="1">
    <source>
        <dbReference type="EMBL" id="CBF87270.1"/>
    </source>
</evidence>
<reference evidence="2" key="1">
    <citation type="journal article" date="2005" name="Nature">
        <title>Sequencing of Aspergillus nidulans and comparative analysis with A. fumigatus and A. oryzae.</title>
        <authorList>
            <person name="Galagan J.E."/>
            <person name="Calvo S.E."/>
            <person name="Cuomo C."/>
            <person name="Ma L.J."/>
            <person name="Wortman J.R."/>
            <person name="Batzoglou S."/>
            <person name="Lee S.I."/>
            <person name="Basturkmen M."/>
            <person name="Spevak C.C."/>
            <person name="Clutterbuck J."/>
            <person name="Kapitonov V."/>
            <person name="Jurka J."/>
            <person name="Scazzocchio C."/>
            <person name="Farman M."/>
            <person name="Butler J."/>
            <person name="Purcell S."/>
            <person name="Harris S."/>
            <person name="Braus G.H."/>
            <person name="Draht O."/>
            <person name="Busch S."/>
            <person name="D'Enfert C."/>
            <person name="Bouchier C."/>
            <person name="Goldman G.H."/>
            <person name="Bell-Pedersen D."/>
            <person name="Griffiths-Jones S."/>
            <person name="Doonan J.H."/>
            <person name="Yu J."/>
            <person name="Vienken K."/>
            <person name="Pain A."/>
            <person name="Freitag M."/>
            <person name="Selker E.U."/>
            <person name="Archer D.B."/>
            <person name="Penalva M.A."/>
            <person name="Oakley B.R."/>
            <person name="Momany M."/>
            <person name="Tanaka T."/>
            <person name="Kumagai T."/>
            <person name="Asai K."/>
            <person name="Machida M."/>
            <person name="Nierman W.C."/>
            <person name="Denning D.W."/>
            <person name="Caddick M."/>
            <person name="Hynes M."/>
            <person name="Paoletti M."/>
            <person name="Fischer R."/>
            <person name="Miller B."/>
            <person name="Dyer P."/>
            <person name="Sachs M.S."/>
            <person name="Osmani S.A."/>
            <person name="Birren B.W."/>
        </authorList>
    </citation>
    <scope>NUCLEOTIDE SEQUENCE [LARGE SCALE GENOMIC DNA]</scope>
    <source>
        <strain evidence="2">FGSC A4 / ATCC 38163 / CBS 112.46 / NRRL 194 / M139</strain>
    </source>
</reference>
<dbReference type="Proteomes" id="UP000000560">
    <property type="component" value="Chromosome VIII"/>
</dbReference>
<dbReference type="HOGENOM" id="CLU_3434149_0_0_1"/>
<name>C8VQA0_EMENI</name>
<accession>C8VQA0</accession>
<organism evidence="1 2">
    <name type="scientific">Emericella nidulans (strain FGSC A4 / ATCC 38163 / CBS 112.46 / NRRL 194 / M139)</name>
    <name type="common">Aspergillus nidulans</name>
    <dbReference type="NCBI Taxonomy" id="227321"/>
    <lineage>
        <taxon>Eukaryota</taxon>
        <taxon>Fungi</taxon>
        <taxon>Dikarya</taxon>
        <taxon>Ascomycota</taxon>
        <taxon>Pezizomycotina</taxon>
        <taxon>Eurotiomycetes</taxon>
        <taxon>Eurotiomycetidae</taxon>
        <taxon>Eurotiales</taxon>
        <taxon>Aspergillaceae</taxon>
        <taxon>Aspergillus</taxon>
        <taxon>Aspergillus subgen. Nidulantes</taxon>
    </lineage>
</organism>
<keyword evidence="2" id="KW-1185">Reference proteome</keyword>
<evidence type="ECO:0000313" key="2">
    <source>
        <dbReference type="Proteomes" id="UP000000560"/>
    </source>
</evidence>
<reference evidence="2" key="2">
    <citation type="journal article" date="2009" name="Fungal Genet. Biol.">
        <title>The 2008 update of the Aspergillus nidulans genome annotation: a community effort.</title>
        <authorList>
            <person name="Wortman J.R."/>
            <person name="Gilsenan J.M."/>
            <person name="Joardar V."/>
            <person name="Deegan J."/>
            <person name="Clutterbuck J."/>
            <person name="Andersen M.R."/>
            <person name="Archer D."/>
            <person name="Bencina M."/>
            <person name="Braus G."/>
            <person name="Coutinho P."/>
            <person name="von Dohren H."/>
            <person name="Doonan J."/>
            <person name="Driessen A.J."/>
            <person name="Durek P."/>
            <person name="Espeso E."/>
            <person name="Fekete E."/>
            <person name="Flipphi M."/>
            <person name="Estrada C.G."/>
            <person name="Geysens S."/>
            <person name="Goldman G."/>
            <person name="de Groot P.W."/>
            <person name="Hansen K."/>
            <person name="Harris S.D."/>
            <person name="Heinekamp T."/>
            <person name="Helmstaedt K."/>
            <person name="Henrissat B."/>
            <person name="Hofmann G."/>
            <person name="Homan T."/>
            <person name="Horio T."/>
            <person name="Horiuchi H."/>
            <person name="James S."/>
            <person name="Jones M."/>
            <person name="Karaffa L."/>
            <person name="Karanyi Z."/>
            <person name="Kato M."/>
            <person name="Keller N."/>
            <person name="Kelly D.E."/>
            <person name="Kiel J.A."/>
            <person name="Kim J.M."/>
            <person name="van der Klei I.J."/>
            <person name="Klis F.M."/>
            <person name="Kovalchuk A."/>
            <person name="Krasevec N."/>
            <person name="Kubicek C.P."/>
            <person name="Liu B."/>
            <person name="Maccabe A."/>
            <person name="Meyer V."/>
            <person name="Mirabito P."/>
            <person name="Miskei M."/>
            <person name="Mos M."/>
            <person name="Mullins J."/>
            <person name="Nelson D.R."/>
            <person name="Nielsen J."/>
            <person name="Oakley B.R."/>
            <person name="Osmani S.A."/>
            <person name="Pakula T."/>
            <person name="Paszewski A."/>
            <person name="Paulsen I."/>
            <person name="Pilsyk S."/>
            <person name="Pocsi I."/>
            <person name="Punt P.J."/>
            <person name="Ram A.F."/>
            <person name="Ren Q."/>
            <person name="Robellet X."/>
            <person name="Robson G."/>
            <person name="Seiboth B."/>
            <person name="van Solingen P."/>
            <person name="Specht T."/>
            <person name="Sun J."/>
            <person name="Taheri-Talesh N."/>
            <person name="Takeshita N."/>
            <person name="Ussery D."/>
            <person name="vanKuyk P.A."/>
            <person name="Visser H."/>
            <person name="van de Vondervoort P.J."/>
            <person name="de Vries R.P."/>
            <person name="Walton J."/>
            <person name="Xiang X."/>
            <person name="Xiong Y."/>
            <person name="Zeng A.P."/>
            <person name="Brandt B.W."/>
            <person name="Cornell M.J."/>
            <person name="van den Hondel C.A."/>
            <person name="Visser J."/>
            <person name="Oliver S.G."/>
            <person name="Turner G."/>
        </authorList>
    </citation>
    <scope>GENOME REANNOTATION</scope>
    <source>
        <strain evidence="2">FGSC A4 / ATCC 38163 / CBS 112.46 / NRRL 194 / M139</strain>
    </source>
</reference>